<evidence type="ECO:0000313" key="4">
    <source>
        <dbReference type="Proteomes" id="UP000717624"/>
    </source>
</evidence>
<reference evidence="3" key="1">
    <citation type="submission" date="2021-01" db="EMBL/GenBank/DDBJ databases">
        <title>Genomic Encyclopedia of Type Strains, Phase IV (KMG-IV): sequencing the most valuable type-strain genomes for metagenomic binning, comparative biology and taxonomic classification.</title>
        <authorList>
            <person name="Goeker M."/>
        </authorList>
    </citation>
    <scope>NUCLEOTIDE SEQUENCE</scope>
    <source>
        <strain evidence="3">DSM 25523</strain>
    </source>
</reference>
<dbReference type="Proteomes" id="UP000717624">
    <property type="component" value="Unassembled WGS sequence"/>
</dbReference>
<comment type="subcellular location">
    <subcellularLocation>
        <location evidence="1">Virion</location>
    </subcellularLocation>
</comment>
<name>A0A938XUU7_9BACL</name>
<gene>
    <name evidence="3" type="ORF">JOD01_002500</name>
</gene>
<comment type="caution">
    <text evidence="3">The sequence shown here is derived from an EMBL/GenBank/DDBJ whole genome shotgun (WGS) entry which is preliminary data.</text>
</comment>
<evidence type="ECO:0000256" key="1">
    <source>
        <dbReference type="ARBA" id="ARBA00004328"/>
    </source>
</evidence>
<evidence type="ECO:0000313" key="3">
    <source>
        <dbReference type="EMBL" id="MBM7590888.1"/>
    </source>
</evidence>
<dbReference type="NCBIfam" id="TIGR01554">
    <property type="entry name" value="major_cap_HK97"/>
    <property type="match status" value="1"/>
</dbReference>
<evidence type="ECO:0000259" key="2">
    <source>
        <dbReference type="Pfam" id="PF05065"/>
    </source>
</evidence>
<keyword evidence="4" id="KW-1185">Reference proteome</keyword>
<dbReference type="InterPro" id="IPR024455">
    <property type="entry name" value="Phage_capsid"/>
</dbReference>
<dbReference type="AlphaFoldDB" id="A0A938XUU7"/>
<dbReference type="Gene3D" id="3.30.2400.10">
    <property type="entry name" value="Major capsid protein gp5"/>
    <property type="match status" value="1"/>
</dbReference>
<dbReference type="RefSeq" id="WP_204518636.1">
    <property type="nucleotide sequence ID" value="NZ_BAABIN010000005.1"/>
</dbReference>
<accession>A0A938XUU7</accession>
<dbReference type="EMBL" id="JAFBEB010000008">
    <property type="protein sequence ID" value="MBM7590888.1"/>
    <property type="molecule type" value="Genomic_DNA"/>
</dbReference>
<protein>
    <submittedName>
        <fullName evidence="3">HK97 family phage major capsid protein</fullName>
    </submittedName>
</protein>
<dbReference type="Pfam" id="PF05065">
    <property type="entry name" value="Phage_capsid"/>
    <property type="match status" value="1"/>
</dbReference>
<organism evidence="3 4">
    <name type="scientific">Brevibacillus fulvus</name>
    <dbReference type="NCBI Taxonomy" id="1125967"/>
    <lineage>
        <taxon>Bacteria</taxon>
        <taxon>Bacillati</taxon>
        <taxon>Bacillota</taxon>
        <taxon>Bacilli</taxon>
        <taxon>Bacillales</taxon>
        <taxon>Paenibacillaceae</taxon>
        <taxon>Brevibacillus</taxon>
    </lineage>
</organism>
<sequence length="328" mass="35334">MMKKQISVLPVMAMAATFSFDIQKFAEGATLSTELTGLIPDETATDIVKDVVRGSAIMKLADLEPMTTATKKIPVLLDGPGAYWVGEGERIKTSKATWAQVTLQAKKLGVIIPMSKEALNRPRIDVFEELKPYIAEAFYTKLDAAAFIGTESPFATNILTAAVNSGNTFTRGSVAGQNLADDVNSVMALIEADDQEPRAFAAHFGLKSSLRGLKNSQGDPLYLTSVREGVAEDSLYALPIEYCRNGAWDKTKADLIAGDYKKSKVGILQQIEYEILKEATLQSVNAADGKPLSLAEQDMVALKATFQVAFLVVKEAAFGVLRPAGFVG</sequence>
<proteinExistence type="predicted"/>
<dbReference type="InterPro" id="IPR054612">
    <property type="entry name" value="Phage_capsid-like_C"/>
</dbReference>
<dbReference type="SUPFAM" id="SSF56563">
    <property type="entry name" value="Major capsid protein gp5"/>
    <property type="match status" value="1"/>
</dbReference>
<feature type="domain" description="Phage capsid-like C-terminal" evidence="2">
    <location>
        <begin position="38"/>
        <end position="321"/>
    </location>
</feature>